<dbReference type="Proteomes" id="UP001285441">
    <property type="component" value="Unassembled WGS sequence"/>
</dbReference>
<comment type="subcellular location">
    <subcellularLocation>
        <location evidence="1">Membrane</location>
        <topology evidence="1">Multi-pass membrane protein</topology>
    </subcellularLocation>
</comment>
<reference evidence="7" key="1">
    <citation type="journal article" date="2023" name="Mol. Phylogenet. Evol.">
        <title>Genome-scale phylogeny and comparative genomics of the fungal order Sordariales.</title>
        <authorList>
            <person name="Hensen N."/>
            <person name="Bonometti L."/>
            <person name="Westerberg I."/>
            <person name="Brannstrom I.O."/>
            <person name="Guillou S."/>
            <person name="Cros-Aarteil S."/>
            <person name="Calhoun S."/>
            <person name="Haridas S."/>
            <person name="Kuo A."/>
            <person name="Mondo S."/>
            <person name="Pangilinan J."/>
            <person name="Riley R."/>
            <person name="LaButti K."/>
            <person name="Andreopoulos B."/>
            <person name="Lipzen A."/>
            <person name="Chen C."/>
            <person name="Yan M."/>
            <person name="Daum C."/>
            <person name="Ng V."/>
            <person name="Clum A."/>
            <person name="Steindorff A."/>
            <person name="Ohm R.A."/>
            <person name="Martin F."/>
            <person name="Silar P."/>
            <person name="Natvig D.O."/>
            <person name="Lalanne C."/>
            <person name="Gautier V."/>
            <person name="Ament-Velasquez S.L."/>
            <person name="Kruys A."/>
            <person name="Hutchinson M.I."/>
            <person name="Powell A.J."/>
            <person name="Barry K."/>
            <person name="Miller A.N."/>
            <person name="Grigoriev I.V."/>
            <person name="Debuchy R."/>
            <person name="Gladieux P."/>
            <person name="Hiltunen Thoren M."/>
            <person name="Johannesson H."/>
        </authorList>
    </citation>
    <scope>NUCLEOTIDE SEQUENCE</scope>
    <source>
        <strain evidence="7">CBS 232.78</strain>
    </source>
</reference>
<feature type="region of interest" description="Disordered" evidence="5">
    <location>
        <begin position="321"/>
        <end position="375"/>
    </location>
</feature>
<dbReference type="Pfam" id="PF04479">
    <property type="entry name" value="RTA1"/>
    <property type="match status" value="1"/>
</dbReference>
<dbReference type="GO" id="GO:0005886">
    <property type="term" value="C:plasma membrane"/>
    <property type="evidence" value="ECO:0007669"/>
    <property type="project" value="TreeGrafter"/>
</dbReference>
<name>A0AAE0NU87_9PEZI</name>
<sequence length="375" mass="40594">MSCETGIPDWSNVTFATFNQTLLMFPRLCTACTCPLTIEGWFLGYMAYFPSLAGNAVFAAIFGVFLLVQLYFGVRFKTWGFLISMGGGLILEVLGYVGRILMRDNMFTNTYFIMYLVCLTIGPAFLSAAVYLTLSRLVVIYAPDRSRFRPQVYTYIFIAMDIVALILQAAGGGVASLAAPYSAALKAGVNTMVAGVAWQVFSLAVFALLSLEFWLRVRKAGEKGLNPAFADLRAERNFQPTFIVAVFGAGVFIFVRSVFRCAELSGGFTGPLANEEITFMVLEGTMIVLASGLLTFFHPGFVAGTERWAKASWKAARKPTIEEGVSERSASSGDADKTPSKTAIEGVSDSRSGSGIVVEKTADRTEAKTASEEGA</sequence>
<gene>
    <name evidence="7" type="ORF">B0H63DRAFT_470587</name>
</gene>
<proteinExistence type="predicted"/>
<evidence type="ECO:0000256" key="3">
    <source>
        <dbReference type="ARBA" id="ARBA00022989"/>
    </source>
</evidence>
<comment type="caution">
    <text evidence="7">The sequence shown here is derived from an EMBL/GenBank/DDBJ whole genome shotgun (WGS) entry which is preliminary data.</text>
</comment>
<evidence type="ECO:0000256" key="5">
    <source>
        <dbReference type="SAM" id="MobiDB-lite"/>
    </source>
</evidence>
<dbReference type="InterPro" id="IPR007568">
    <property type="entry name" value="RTA1"/>
</dbReference>
<evidence type="ECO:0000256" key="2">
    <source>
        <dbReference type="ARBA" id="ARBA00022692"/>
    </source>
</evidence>
<keyword evidence="4 6" id="KW-0472">Membrane</keyword>
<dbReference type="PANTHER" id="PTHR31465:SF9">
    <property type="entry name" value="SPHINGOID LONG-CHAIN BASE TRANSPORTER RSB1"/>
    <property type="match status" value="1"/>
</dbReference>
<keyword evidence="8" id="KW-1185">Reference proteome</keyword>
<feature type="transmembrane region" description="Helical" evidence="6">
    <location>
        <begin position="279"/>
        <end position="297"/>
    </location>
</feature>
<feature type="transmembrane region" description="Helical" evidence="6">
    <location>
        <begin position="238"/>
        <end position="259"/>
    </location>
</feature>
<dbReference type="PANTHER" id="PTHR31465">
    <property type="entry name" value="PROTEIN RTA1-RELATED"/>
    <property type="match status" value="1"/>
</dbReference>
<keyword evidence="3 6" id="KW-1133">Transmembrane helix</keyword>
<organism evidence="7 8">
    <name type="scientific">Podospora didyma</name>
    <dbReference type="NCBI Taxonomy" id="330526"/>
    <lineage>
        <taxon>Eukaryota</taxon>
        <taxon>Fungi</taxon>
        <taxon>Dikarya</taxon>
        <taxon>Ascomycota</taxon>
        <taxon>Pezizomycotina</taxon>
        <taxon>Sordariomycetes</taxon>
        <taxon>Sordariomycetidae</taxon>
        <taxon>Sordariales</taxon>
        <taxon>Podosporaceae</taxon>
        <taxon>Podospora</taxon>
    </lineage>
</organism>
<keyword evidence="2 6" id="KW-0812">Transmembrane</keyword>
<feature type="transmembrane region" description="Helical" evidence="6">
    <location>
        <begin position="110"/>
        <end position="132"/>
    </location>
</feature>
<dbReference type="EMBL" id="JAULSW010000003">
    <property type="protein sequence ID" value="KAK3387644.1"/>
    <property type="molecule type" value="Genomic_DNA"/>
</dbReference>
<feature type="transmembrane region" description="Helical" evidence="6">
    <location>
        <begin position="79"/>
        <end position="98"/>
    </location>
</feature>
<protein>
    <submittedName>
        <fullName evidence="7">RTA1 like protein-domain-containing protein</fullName>
    </submittedName>
</protein>
<reference evidence="7" key="2">
    <citation type="submission" date="2023-06" db="EMBL/GenBank/DDBJ databases">
        <authorList>
            <consortium name="Lawrence Berkeley National Laboratory"/>
            <person name="Haridas S."/>
            <person name="Hensen N."/>
            <person name="Bonometti L."/>
            <person name="Westerberg I."/>
            <person name="Brannstrom I.O."/>
            <person name="Guillou S."/>
            <person name="Cros-Aarteil S."/>
            <person name="Calhoun S."/>
            <person name="Kuo A."/>
            <person name="Mondo S."/>
            <person name="Pangilinan J."/>
            <person name="Riley R."/>
            <person name="LaButti K."/>
            <person name="Andreopoulos B."/>
            <person name="Lipzen A."/>
            <person name="Chen C."/>
            <person name="Yanf M."/>
            <person name="Daum C."/>
            <person name="Ng V."/>
            <person name="Clum A."/>
            <person name="Steindorff A."/>
            <person name="Ohm R."/>
            <person name="Martin F."/>
            <person name="Silar P."/>
            <person name="Natvig D."/>
            <person name="Lalanne C."/>
            <person name="Gautier V."/>
            <person name="Ament-velasquez S.L."/>
            <person name="Kruys A."/>
            <person name="Hutchinson M.I."/>
            <person name="Powell A.J."/>
            <person name="Barry K."/>
            <person name="Miller A.N."/>
            <person name="Grigoriev I.V."/>
            <person name="Debuchy R."/>
            <person name="Gladieux P."/>
            <person name="Thoren M.H."/>
            <person name="Johannesson H."/>
        </authorList>
    </citation>
    <scope>NUCLEOTIDE SEQUENCE</scope>
    <source>
        <strain evidence="7">CBS 232.78</strain>
    </source>
</reference>
<feature type="transmembrane region" description="Helical" evidence="6">
    <location>
        <begin position="196"/>
        <end position="217"/>
    </location>
</feature>
<evidence type="ECO:0000256" key="4">
    <source>
        <dbReference type="ARBA" id="ARBA00023136"/>
    </source>
</evidence>
<evidence type="ECO:0000256" key="6">
    <source>
        <dbReference type="SAM" id="Phobius"/>
    </source>
</evidence>
<dbReference type="AlphaFoldDB" id="A0AAE0NU87"/>
<feature type="transmembrane region" description="Helical" evidence="6">
    <location>
        <begin position="52"/>
        <end position="72"/>
    </location>
</feature>
<evidence type="ECO:0000256" key="1">
    <source>
        <dbReference type="ARBA" id="ARBA00004141"/>
    </source>
</evidence>
<feature type="compositionally biased region" description="Basic and acidic residues" evidence="5">
    <location>
        <begin position="360"/>
        <end position="375"/>
    </location>
</feature>
<evidence type="ECO:0000313" key="7">
    <source>
        <dbReference type="EMBL" id="KAK3387644.1"/>
    </source>
</evidence>
<feature type="transmembrane region" description="Helical" evidence="6">
    <location>
        <begin position="152"/>
        <end position="176"/>
    </location>
</feature>
<dbReference type="GO" id="GO:0000324">
    <property type="term" value="C:fungal-type vacuole"/>
    <property type="evidence" value="ECO:0007669"/>
    <property type="project" value="TreeGrafter"/>
</dbReference>
<accession>A0AAE0NU87</accession>
<evidence type="ECO:0000313" key="8">
    <source>
        <dbReference type="Proteomes" id="UP001285441"/>
    </source>
</evidence>